<keyword evidence="2" id="KW-0732">Signal</keyword>
<comment type="caution">
    <text evidence="3">The sequence shown here is derived from an EMBL/GenBank/DDBJ whole genome shotgun (WGS) entry which is preliminary data.</text>
</comment>
<gene>
    <name evidence="3" type="ORF">PVK06_023762</name>
</gene>
<evidence type="ECO:0000313" key="4">
    <source>
        <dbReference type="Proteomes" id="UP001358586"/>
    </source>
</evidence>
<protein>
    <submittedName>
        <fullName evidence="3">Uncharacterized protein</fullName>
    </submittedName>
</protein>
<accession>A0ABR0PC72</accession>
<organism evidence="3 4">
    <name type="scientific">Gossypium arboreum</name>
    <name type="common">Tree cotton</name>
    <name type="synonym">Gossypium nanking</name>
    <dbReference type="NCBI Taxonomy" id="29729"/>
    <lineage>
        <taxon>Eukaryota</taxon>
        <taxon>Viridiplantae</taxon>
        <taxon>Streptophyta</taxon>
        <taxon>Embryophyta</taxon>
        <taxon>Tracheophyta</taxon>
        <taxon>Spermatophyta</taxon>
        <taxon>Magnoliopsida</taxon>
        <taxon>eudicotyledons</taxon>
        <taxon>Gunneridae</taxon>
        <taxon>Pentapetalae</taxon>
        <taxon>rosids</taxon>
        <taxon>malvids</taxon>
        <taxon>Malvales</taxon>
        <taxon>Malvaceae</taxon>
        <taxon>Malvoideae</taxon>
        <taxon>Gossypium</taxon>
    </lineage>
</organism>
<sequence>MAFYLNYNTHFSLIFSLLSFSFSQFDVVEAPSPAADSCNGIFLSYAYSSGTKLKPTDPTHQPYRFESVLMVLNNGDEELKLWKYMKLKPSAKVSQLMQSLSPLNSQNGTHGDALSESSSMDSNGVAWTSQNV</sequence>
<dbReference type="Proteomes" id="UP001358586">
    <property type="component" value="Chromosome 7"/>
</dbReference>
<evidence type="ECO:0000313" key="3">
    <source>
        <dbReference type="EMBL" id="KAK5818816.1"/>
    </source>
</evidence>
<feature type="signal peptide" evidence="2">
    <location>
        <begin position="1"/>
        <end position="30"/>
    </location>
</feature>
<name>A0ABR0PC72_GOSAR</name>
<proteinExistence type="predicted"/>
<evidence type="ECO:0000256" key="2">
    <source>
        <dbReference type="SAM" id="SignalP"/>
    </source>
</evidence>
<reference evidence="3 4" key="1">
    <citation type="submission" date="2023-03" db="EMBL/GenBank/DDBJ databases">
        <title>WGS of Gossypium arboreum.</title>
        <authorList>
            <person name="Yu D."/>
        </authorList>
    </citation>
    <scope>NUCLEOTIDE SEQUENCE [LARGE SCALE GENOMIC DNA]</scope>
    <source>
        <tissue evidence="3">Leaf</tissue>
    </source>
</reference>
<dbReference type="EMBL" id="JARKNE010000007">
    <property type="protein sequence ID" value="KAK5818816.1"/>
    <property type="molecule type" value="Genomic_DNA"/>
</dbReference>
<feature type="chain" id="PRO_5047246324" evidence="2">
    <location>
        <begin position="31"/>
        <end position="132"/>
    </location>
</feature>
<evidence type="ECO:0000256" key="1">
    <source>
        <dbReference type="SAM" id="MobiDB-lite"/>
    </source>
</evidence>
<feature type="region of interest" description="Disordered" evidence="1">
    <location>
        <begin position="104"/>
        <end position="132"/>
    </location>
</feature>
<dbReference type="PANTHER" id="PTHR31052:SF3">
    <property type="entry name" value="COBRA-LIKE PROTEIN 7"/>
    <property type="match status" value="1"/>
</dbReference>
<keyword evidence="4" id="KW-1185">Reference proteome</keyword>
<dbReference type="PANTHER" id="PTHR31052">
    <property type="entry name" value="COBRA-LIKE PROTEIN 7"/>
    <property type="match status" value="1"/>
</dbReference>